<dbReference type="Proteomes" id="UP000269793">
    <property type="component" value="Chromosome II"/>
</dbReference>
<accession>A0A3G2S2L3</accession>
<evidence type="ECO:0000256" key="5">
    <source>
        <dbReference type="ARBA" id="ARBA00022777"/>
    </source>
</evidence>
<reference evidence="10 11" key="1">
    <citation type="submission" date="2018-10" db="EMBL/GenBank/DDBJ databases">
        <title>Complete genome sequence of Malassezia restricta CBS 7877.</title>
        <authorList>
            <person name="Morand S.C."/>
            <person name="Bertignac M."/>
            <person name="Iltis A."/>
            <person name="Kolder I."/>
            <person name="Pirovano W."/>
            <person name="Jourdain R."/>
            <person name="Clavaud C."/>
        </authorList>
    </citation>
    <scope>NUCLEOTIDE SEQUENCE [LARGE SCALE GENOMIC DNA]</scope>
    <source>
        <strain evidence="10 11">CBS 7877</strain>
    </source>
</reference>
<evidence type="ECO:0000256" key="8">
    <source>
        <dbReference type="SAM" id="MobiDB-lite"/>
    </source>
</evidence>
<keyword evidence="3 10" id="KW-0808">Transferase</keyword>
<dbReference type="GO" id="GO:0004674">
    <property type="term" value="F:protein serine/threonine kinase activity"/>
    <property type="evidence" value="ECO:0007669"/>
    <property type="project" value="UniProtKB-KW"/>
</dbReference>
<dbReference type="SMART" id="SM00220">
    <property type="entry name" value="S_TKc"/>
    <property type="match status" value="1"/>
</dbReference>
<dbReference type="GO" id="GO:0035556">
    <property type="term" value="P:intracellular signal transduction"/>
    <property type="evidence" value="ECO:0007669"/>
    <property type="project" value="TreeGrafter"/>
</dbReference>
<feature type="binding site" evidence="7">
    <location>
        <position position="313"/>
    </location>
    <ligand>
        <name>ATP</name>
        <dbReference type="ChEBI" id="CHEBI:30616"/>
    </ligand>
</feature>
<dbReference type="Gene3D" id="3.30.200.20">
    <property type="entry name" value="Phosphorylase Kinase, domain 1"/>
    <property type="match status" value="1"/>
</dbReference>
<keyword evidence="11" id="KW-1185">Reference proteome</keyword>
<gene>
    <name evidence="10" type="primary">ran1_2</name>
    <name evidence="10" type="ORF">DNF11_1353</name>
</gene>
<dbReference type="SUPFAM" id="SSF56112">
    <property type="entry name" value="Protein kinase-like (PK-like)"/>
    <property type="match status" value="1"/>
</dbReference>
<feature type="domain" description="Protein kinase" evidence="9">
    <location>
        <begin position="283"/>
        <end position="610"/>
    </location>
</feature>
<evidence type="ECO:0000256" key="6">
    <source>
        <dbReference type="ARBA" id="ARBA00022840"/>
    </source>
</evidence>
<dbReference type="VEuPathDB" id="FungiDB:DNF11_1353"/>
<evidence type="ECO:0000256" key="1">
    <source>
        <dbReference type="ARBA" id="ARBA00010791"/>
    </source>
</evidence>
<keyword evidence="5" id="KW-0418">Kinase</keyword>
<evidence type="ECO:0000256" key="3">
    <source>
        <dbReference type="ARBA" id="ARBA00022679"/>
    </source>
</evidence>
<evidence type="ECO:0000256" key="7">
    <source>
        <dbReference type="PROSITE-ProRule" id="PRU10141"/>
    </source>
</evidence>
<organism evidence="10 11">
    <name type="scientific">Malassezia restricta (strain ATCC 96810 / NBRC 103918 / CBS 7877)</name>
    <name type="common">Seborrheic dermatitis infection agent</name>
    <dbReference type="NCBI Taxonomy" id="425264"/>
    <lineage>
        <taxon>Eukaryota</taxon>
        <taxon>Fungi</taxon>
        <taxon>Dikarya</taxon>
        <taxon>Basidiomycota</taxon>
        <taxon>Ustilaginomycotina</taxon>
        <taxon>Malasseziomycetes</taxon>
        <taxon>Malasseziales</taxon>
        <taxon>Malasseziaceae</taxon>
        <taxon>Malassezia</taxon>
    </lineage>
</organism>
<dbReference type="InterPro" id="IPR017441">
    <property type="entry name" value="Protein_kinase_ATP_BS"/>
</dbReference>
<comment type="similarity">
    <text evidence="1">Belongs to the protein kinase superfamily. CAMK Ser/Thr protein kinase family. NIM1 subfamily.</text>
</comment>
<name>A0A3G2S2L3_MALR7</name>
<dbReference type="GO" id="GO:0005524">
    <property type="term" value="F:ATP binding"/>
    <property type="evidence" value="ECO:0007669"/>
    <property type="project" value="UniProtKB-UniRule"/>
</dbReference>
<evidence type="ECO:0000256" key="4">
    <source>
        <dbReference type="ARBA" id="ARBA00022741"/>
    </source>
</evidence>
<dbReference type="GO" id="GO:0005737">
    <property type="term" value="C:cytoplasm"/>
    <property type="evidence" value="ECO:0007669"/>
    <property type="project" value="TreeGrafter"/>
</dbReference>
<protein>
    <submittedName>
        <fullName evidence="10">Negative regulator of sexual conjugation and meiosis</fullName>
        <ecNumber evidence="10">2.7.11.1</ecNumber>
    </submittedName>
</protein>
<dbReference type="OrthoDB" id="541276at2759"/>
<dbReference type="InterPro" id="IPR008271">
    <property type="entry name" value="Ser/Thr_kinase_AS"/>
</dbReference>
<evidence type="ECO:0000313" key="10">
    <source>
        <dbReference type="EMBL" id="AYO42303.1"/>
    </source>
</evidence>
<dbReference type="Gene3D" id="1.10.510.10">
    <property type="entry name" value="Transferase(Phosphotransferase) domain 1"/>
    <property type="match status" value="1"/>
</dbReference>
<dbReference type="InterPro" id="IPR000719">
    <property type="entry name" value="Prot_kinase_dom"/>
</dbReference>
<evidence type="ECO:0000256" key="2">
    <source>
        <dbReference type="ARBA" id="ARBA00022527"/>
    </source>
</evidence>
<keyword evidence="6 7" id="KW-0067">ATP-binding</keyword>
<dbReference type="PROSITE" id="PS00108">
    <property type="entry name" value="PROTEIN_KINASE_ST"/>
    <property type="match status" value="1"/>
</dbReference>
<dbReference type="PROSITE" id="PS00107">
    <property type="entry name" value="PROTEIN_KINASE_ATP"/>
    <property type="match status" value="1"/>
</dbReference>
<proteinExistence type="inferred from homology"/>
<dbReference type="STRING" id="425264.A0A3G2S2L3"/>
<dbReference type="AlphaFoldDB" id="A0A3G2S2L3"/>
<dbReference type="PROSITE" id="PS50011">
    <property type="entry name" value="PROTEIN_KINASE_DOM"/>
    <property type="match status" value="1"/>
</dbReference>
<dbReference type="Pfam" id="PF00069">
    <property type="entry name" value="Pkinase"/>
    <property type="match status" value="2"/>
</dbReference>
<keyword evidence="4 7" id="KW-0547">Nucleotide-binding</keyword>
<dbReference type="EC" id="2.7.11.1" evidence="10"/>
<feature type="region of interest" description="Disordered" evidence="8">
    <location>
        <begin position="639"/>
        <end position="665"/>
    </location>
</feature>
<evidence type="ECO:0000259" key="9">
    <source>
        <dbReference type="PROSITE" id="PS50011"/>
    </source>
</evidence>
<dbReference type="InterPro" id="IPR011009">
    <property type="entry name" value="Kinase-like_dom_sf"/>
</dbReference>
<dbReference type="PANTHER" id="PTHR24346">
    <property type="entry name" value="MAP/MICROTUBULE AFFINITY-REGULATING KINASE"/>
    <property type="match status" value="1"/>
</dbReference>
<sequence>MDPEHRDVPSPLVTPPLLCDPHGGCDSGADRHSYAMPSTSHLTDARPSLQRINSTPQTKHYGRASLRHAAHDRSAHEWPMVAATLRSDPTRARRLHGRATLAHAREPKKHPSLWLRELDDGAAYSSDGVLSLPSSPVWAHAEQLAPQPTPQHGVAEMRLFLSHTGPPSVLPRTHPLSLEYADRLRHPCKQSMSSFTMSAISSRRSSHSRDVANVNVSDMKPCHQSYLLRDASVSESGRVLPADVLHVGDRIGPGMHHDGEFVHVAQSSEGFSEQDLHPFLKCLEVVKLLGRGSYAVVYLAREVGVDGGEYALKCLSKRDLSPDQLADQRLEATIHQLLPPHKNIVTLHNTYETRDWLFLVLEYCPGKDMFYWLEEASESIGITSATHIGGDSVDTASARCEDGHAAAFEIASKLRLSHLLLATPRLQLISHIFGQMCDAVQFCHDHGVSHRDIKPENLIVQDQWQTDGHDSVVVKLTDFGLATTSEFSNEFNCGSNPYMAFECRHDLASTYDPKQADTWSLGIVLLNLLFLRSPFSQPSAQHCASFLAFSLRPVAFLMQAFQGLTVEVTRFLCEHVFCNVTHGERRRITPREFGQWAQHLPQMLGCHVPLAGASVTRPPAQPLRSATFVCSSDPAPVKPAPLVSNQSHPILPLGHGSEHPSPPPR</sequence>
<evidence type="ECO:0000313" key="11">
    <source>
        <dbReference type="Proteomes" id="UP000269793"/>
    </source>
</evidence>
<dbReference type="PANTHER" id="PTHR24346:SF82">
    <property type="entry name" value="KP78A-RELATED"/>
    <property type="match status" value="1"/>
</dbReference>
<dbReference type="EMBL" id="CP033149">
    <property type="protein sequence ID" value="AYO42303.1"/>
    <property type="molecule type" value="Genomic_DNA"/>
</dbReference>
<keyword evidence="2" id="KW-0723">Serine/threonine-protein kinase</keyword>